<name>A0A173SCV5_9FIRM</name>
<protein>
    <submittedName>
        <fullName evidence="2">FlgN protein</fullName>
    </submittedName>
</protein>
<dbReference type="GO" id="GO:0044780">
    <property type="term" value="P:bacterial-type flagellum assembly"/>
    <property type="evidence" value="ECO:0007669"/>
    <property type="project" value="InterPro"/>
</dbReference>
<reference evidence="2 3" key="1">
    <citation type="submission" date="2015-09" db="EMBL/GenBank/DDBJ databases">
        <authorList>
            <consortium name="Pathogen Informatics"/>
        </authorList>
    </citation>
    <scope>NUCLEOTIDE SEQUENCE [LARGE SCALE GENOMIC DNA]</scope>
    <source>
        <strain evidence="2 3">2789STDY5608887</strain>
    </source>
</reference>
<dbReference type="RefSeq" id="WP_242853976.1">
    <property type="nucleotide sequence ID" value="NZ_CYXX01000005.1"/>
</dbReference>
<evidence type="ECO:0000313" key="3">
    <source>
        <dbReference type="Proteomes" id="UP000095453"/>
    </source>
</evidence>
<evidence type="ECO:0000313" key="2">
    <source>
        <dbReference type="EMBL" id="CUM88172.1"/>
    </source>
</evidence>
<evidence type="ECO:0000256" key="1">
    <source>
        <dbReference type="SAM" id="Coils"/>
    </source>
</evidence>
<proteinExistence type="predicted"/>
<dbReference type="EMBL" id="CYXX01000005">
    <property type="protein sequence ID" value="CUM88172.1"/>
    <property type="molecule type" value="Genomic_DNA"/>
</dbReference>
<keyword evidence="1" id="KW-0175">Coiled coil</keyword>
<sequence length="158" mass="18749">MTDNYIGIMIESLRRKKDVLTDILKLSEEQSILLDDPNLEPDTFEKNVNRKAALIEKLEQLDTGFESLYDKVKEELESNRDIHKEQIRQMQELIRALTELNMQIQATEARNKEKATAKFAYIRQQAKEIRSSQKIVKEYYNNMMHKAYNEPHFLDNKK</sequence>
<feature type="coiled-coil region" evidence="1">
    <location>
        <begin position="73"/>
        <end position="110"/>
    </location>
</feature>
<dbReference type="InterPro" id="IPR007809">
    <property type="entry name" value="FlgN-like"/>
</dbReference>
<gene>
    <name evidence="2" type="ORF">ERS852444_00905</name>
</gene>
<accession>A0A173SCV5</accession>
<dbReference type="Pfam" id="PF05130">
    <property type="entry name" value="FlgN"/>
    <property type="match status" value="1"/>
</dbReference>
<dbReference type="AlphaFoldDB" id="A0A173SCV5"/>
<dbReference type="Proteomes" id="UP000095453">
    <property type="component" value="Unassembled WGS sequence"/>
</dbReference>
<organism evidence="2 3">
    <name type="scientific">Roseburia inulinivorans</name>
    <dbReference type="NCBI Taxonomy" id="360807"/>
    <lineage>
        <taxon>Bacteria</taxon>
        <taxon>Bacillati</taxon>
        <taxon>Bacillota</taxon>
        <taxon>Clostridia</taxon>
        <taxon>Lachnospirales</taxon>
        <taxon>Lachnospiraceae</taxon>
        <taxon>Roseburia</taxon>
    </lineage>
</organism>